<evidence type="ECO:0000313" key="3">
    <source>
        <dbReference type="EMBL" id="TPX53759.1"/>
    </source>
</evidence>
<dbReference type="STRING" id="109895.A0A507DPU9"/>
<organism evidence="3 4">
    <name type="scientific">Powellomyces hirtus</name>
    <dbReference type="NCBI Taxonomy" id="109895"/>
    <lineage>
        <taxon>Eukaryota</taxon>
        <taxon>Fungi</taxon>
        <taxon>Fungi incertae sedis</taxon>
        <taxon>Chytridiomycota</taxon>
        <taxon>Chytridiomycota incertae sedis</taxon>
        <taxon>Chytridiomycetes</taxon>
        <taxon>Spizellomycetales</taxon>
        <taxon>Powellomycetaceae</taxon>
        <taxon>Powellomyces</taxon>
    </lineage>
</organism>
<dbReference type="Proteomes" id="UP000318582">
    <property type="component" value="Unassembled WGS sequence"/>
</dbReference>
<name>A0A507DPU9_9FUNG</name>
<proteinExistence type="predicted"/>
<protein>
    <recommendedName>
        <fullName evidence="5">Reverse transcriptase domain-containing protein</fullName>
    </recommendedName>
</protein>
<dbReference type="InterPro" id="IPR043502">
    <property type="entry name" value="DNA/RNA_pol_sf"/>
</dbReference>
<accession>A0A507DPU9</accession>
<evidence type="ECO:0000259" key="1">
    <source>
        <dbReference type="Pfam" id="PF00078"/>
    </source>
</evidence>
<dbReference type="InterPro" id="IPR041577">
    <property type="entry name" value="RT_RNaseH_2"/>
</dbReference>
<comment type="caution">
    <text evidence="3">The sequence shown here is derived from an EMBL/GenBank/DDBJ whole genome shotgun (WGS) entry which is preliminary data.</text>
</comment>
<feature type="domain" description="Reverse transcriptase/retrotransposon-derived protein RNase H-like" evidence="2">
    <location>
        <begin position="259"/>
        <end position="311"/>
    </location>
</feature>
<dbReference type="SUPFAM" id="SSF56672">
    <property type="entry name" value="DNA/RNA polymerases"/>
    <property type="match status" value="1"/>
</dbReference>
<dbReference type="Pfam" id="PF17919">
    <property type="entry name" value="RT_RNaseH_2"/>
    <property type="match status" value="1"/>
</dbReference>
<dbReference type="AlphaFoldDB" id="A0A507DPU9"/>
<dbReference type="InterPro" id="IPR051320">
    <property type="entry name" value="Viral_Replic_Matur_Polypro"/>
</dbReference>
<dbReference type="CDD" id="cd01647">
    <property type="entry name" value="RT_LTR"/>
    <property type="match status" value="1"/>
</dbReference>
<reference evidence="3 4" key="1">
    <citation type="journal article" date="2019" name="Sci. Rep.">
        <title>Comparative genomics of chytrid fungi reveal insights into the obligate biotrophic and pathogenic lifestyle of Synchytrium endobioticum.</title>
        <authorList>
            <person name="van de Vossenberg B.T.L.H."/>
            <person name="Warris S."/>
            <person name="Nguyen H.D.T."/>
            <person name="van Gent-Pelzer M.P.E."/>
            <person name="Joly D.L."/>
            <person name="van de Geest H.C."/>
            <person name="Bonants P.J.M."/>
            <person name="Smith D.S."/>
            <person name="Levesque C.A."/>
            <person name="van der Lee T.A.J."/>
        </authorList>
    </citation>
    <scope>NUCLEOTIDE SEQUENCE [LARGE SCALE GENOMIC DNA]</scope>
    <source>
        <strain evidence="3 4">CBS 809.83</strain>
    </source>
</reference>
<sequence>MGTEPIIALLDAGCKTIVLQDRVAEEQKLEKRPLNKLYDIDTAGASQTIRITSLTTQLIRIFNDASQNYDHVASFHFEIAPIGIPLILGLPFFEAIEDCEKTAIRTRFRLFEYVVMLFGLCNAPGTFQRLMNQVLGNLYDICSISYLDDILIVLPNPDKHHQDVAEVLQRLQDHSLYVNAAKCHWGQCEIEFCGLFNINGMRIADNKIAAIRDWPTPWTTQHIWQFLELTNYFLDYIERYAEIAAPSSALQGINSACEWTVKEQKAFNSLKAAVTSTPVLATFNPNHPIYVHTDSSSYAILGWLGQTANGESFPIPLPIHRV</sequence>
<dbReference type="Gene3D" id="3.10.10.10">
    <property type="entry name" value="HIV Type 1 Reverse Transcriptase, subunit A, domain 1"/>
    <property type="match status" value="1"/>
</dbReference>
<evidence type="ECO:0000313" key="4">
    <source>
        <dbReference type="Proteomes" id="UP000318582"/>
    </source>
</evidence>
<dbReference type="Pfam" id="PF00078">
    <property type="entry name" value="RVT_1"/>
    <property type="match status" value="1"/>
</dbReference>
<dbReference type="InterPro" id="IPR043128">
    <property type="entry name" value="Rev_trsase/Diguanyl_cyclase"/>
</dbReference>
<dbReference type="FunFam" id="3.30.70.270:FF:000020">
    <property type="entry name" value="Transposon Tf2-6 polyprotein-like Protein"/>
    <property type="match status" value="1"/>
</dbReference>
<dbReference type="PANTHER" id="PTHR33064">
    <property type="entry name" value="POL PROTEIN"/>
    <property type="match status" value="1"/>
</dbReference>
<dbReference type="EMBL" id="QEAQ01000194">
    <property type="protein sequence ID" value="TPX53759.1"/>
    <property type="molecule type" value="Genomic_DNA"/>
</dbReference>
<dbReference type="InterPro" id="IPR000477">
    <property type="entry name" value="RT_dom"/>
</dbReference>
<dbReference type="Gene3D" id="3.30.70.270">
    <property type="match status" value="2"/>
</dbReference>
<dbReference type="PANTHER" id="PTHR33064:SF37">
    <property type="entry name" value="RIBONUCLEASE H"/>
    <property type="match status" value="1"/>
</dbReference>
<evidence type="ECO:0008006" key="5">
    <source>
        <dbReference type="Google" id="ProtNLM"/>
    </source>
</evidence>
<evidence type="ECO:0000259" key="2">
    <source>
        <dbReference type="Pfam" id="PF17919"/>
    </source>
</evidence>
<gene>
    <name evidence="3" type="ORF">PhCBS80983_g06173</name>
</gene>
<keyword evidence="4" id="KW-1185">Reference proteome</keyword>
<feature type="domain" description="Reverse transcriptase" evidence="1">
    <location>
        <begin position="102"/>
        <end position="194"/>
    </location>
</feature>